<dbReference type="AlphaFoldDB" id="A0A699RCR1"/>
<protein>
    <submittedName>
        <fullName evidence="1">Uncharacterized protein</fullName>
    </submittedName>
</protein>
<evidence type="ECO:0000313" key="1">
    <source>
        <dbReference type="EMBL" id="GFC83685.1"/>
    </source>
</evidence>
<organism evidence="1">
    <name type="scientific">Tanacetum cinerariifolium</name>
    <name type="common">Dalmatian daisy</name>
    <name type="synonym">Chrysanthemum cinerariifolium</name>
    <dbReference type="NCBI Taxonomy" id="118510"/>
    <lineage>
        <taxon>Eukaryota</taxon>
        <taxon>Viridiplantae</taxon>
        <taxon>Streptophyta</taxon>
        <taxon>Embryophyta</taxon>
        <taxon>Tracheophyta</taxon>
        <taxon>Spermatophyta</taxon>
        <taxon>Magnoliopsida</taxon>
        <taxon>eudicotyledons</taxon>
        <taxon>Gunneridae</taxon>
        <taxon>Pentapetalae</taxon>
        <taxon>asterids</taxon>
        <taxon>campanulids</taxon>
        <taxon>Asterales</taxon>
        <taxon>Asteraceae</taxon>
        <taxon>Asteroideae</taxon>
        <taxon>Anthemideae</taxon>
        <taxon>Anthemidinae</taxon>
        <taxon>Tanacetum</taxon>
    </lineage>
</organism>
<reference evidence="1" key="1">
    <citation type="journal article" date="2019" name="Sci. Rep.">
        <title>Draft genome of Tanacetum cinerariifolium, the natural source of mosquito coil.</title>
        <authorList>
            <person name="Yamashiro T."/>
            <person name="Shiraishi A."/>
            <person name="Satake H."/>
            <person name="Nakayama K."/>
        </authorList>
    </citation>
    <scope>NUCLEOTIDE SEQUENCE</scope>
</reference>
<dbReference type="EMBL" id="BKCJ011090736">
    <property type="protein sequence ID" value="GFC83685.1"/>
    <property type="molecule type" value="Genomic_DNA"/>
</dbReference>
<gene>
    <name evidence="1" type="ORF">Tci_855655</name>
</gene>
<proteinExistence type="predicted"/>
<comment type="caution">
    <text evidence="1">The sequence shown here is derived from an EMBL/GenBank/DDBJ whole genome shotgun (WGS) entry which is preliminary data.</text>
</comment>
<name>A0A699RCR1_TANCI</name>
<accession>A0A699RCR1</accession>
<sequence length="119" mass="13105">MASGQKVKASRGRKAMALVVEKKRRRKVMESVLCCGKKAKGDGYGILGVCYRIRMASGQKVKASRGRKAMALVVEKKRRRKVMESVLCCGKKAKGDGYGIVRREEVFSVTGVPVCFLYG</sequence>